<evidence type="ECO:0000256" key="4">
    <source>
        <dbReference type="ARBA" id="ARBA00022490"/>
    </source>
</evidence>
<dbReference type="SUPFAM" id="SSF46894">
    <property type="entry name" value="C-terminal effector domain of the bipartite response regulators"/>
    <property type="match status" value="1"/>
</dbReference>
<dbReference type="InterPro" id="IPR036388">
    <property type="entry name" value="WH-like_DNA-bd_sf"/>
</dbReference>
<evidence type="ECO:0000256" key="3">
    <source>
        <dbReference type="ARBA" id="ARBA00022448"/>
    </source>
</evidence>
<keyword evidence="3" id="KW-0813">Transport</keyword>
<evidence type="ECO:0000259" key="15">
    <source>
        <dbReference type="PROSITE" id="PS50110"/>
    </source>
</evidence>
<keyword evidence="7" id="KW-0902">Two-component regulatory system</keyword>
<keyword evidence="5 13" id="KW-0597">Phosphoprotein</keyword>
<evidence type="ECO:0000256" key="6">
    <source>
        <dbReference type="ARBA" id="ARBA00022592"/>
    </source>
</evidence>
<gene>
    <name evidence="17" type="ORF">ABW22_05570</name>
</gene>
<keyword evidence="11" id="KW-0804">Transcription</keyword>
<dbReference type="PANTHER" id="PTHR48111:SF40">
    <property type="entry name" value="PHOSPHATE REGULON TRANSCRIPTIONAL REGULATORY PROTEIN PHOB"/>
    <property type="match status" value="1"/>
</dbReference>
<dbReference type="RefSeq" id="WP_059752977.1">
    <property type="nucleotide sequence ID" value="NZ_LDUG01000018.1"/>
</dbReference>
<dbReference type="InterPro" id="IPR001789">
    <property type="entry name" value="Sig_transdc_resp-reg_receiver"/>
</dbReference>
<evidence type="ECO:0000256" key="2">
    <source>
        <dbReference type="ARBA" id="ARBA00013332"/>
    </source>
</evidence>
<dbReference type="GO" id="GO:0005829">
    <property type="term" value="C:cytosol"/>
    <property type="evidence" value="ECO:0007669"/>
    <property type="project" value="TreeGrafter"/>
</dbReference>
<dbReference type="SUPFAM" id="SSF52172">
    <property type="entry name" value="CheY-like"/>
    <property type="match status" value="1"/>
</dbReference>
<dbReference type="eggNOG" id="COG0745">
    <property type="taxonomic scope" value="Bacteria"/>
</dbReference>
<sequence length="230" mass="25962">MAANILLVEDEPGIQELLKFNLTQAGHQVTAAGDAEHALTFLKTTLPDVILLDWMLPGMSGIDLCRRLRSDERYQPIPIIMLTARGEERDKVMGLDSGADDYITKPFSPRELVSRIKAVLRRRAPQMTDDLVEINGLRLDPASHRVVGNGQPLELGPTEFRLLHFFMTHPERVYSRTQLLDQVWGDDVFVEERTVDVHIRRLRLALEPSGHAELIQTVRGSGYRFSAEVG</sequence>
<comment type="caution">
    <text evidence="17">The sequence shown here is derived from an EMBL/GenBank/DDBJ whole genome shotgun (WGS) entry which is preliminary data.</text>
</comment>
<evidence type="ECO:0000256" key="8">
    <source>
        <dbReference type="ARBA" id="ARBA00023015"/>
    </source>
</evidence>
<dbReference type="PROSITE" id="PS50110">
    <property type="entry name" value="RESPONSE_REGULATORY"/>
    <property type="match status" value="1"/>
</dbReference>
<dbReference type="GO" id="GO:0000156">
    <property type="term" value="F:phosphorelay response regulator activity"/>
    <property type="evidence" value="ECO:0007669"/>
    <property type="project" value="InterPro"/>
</dbReference>
<evidence type="ECO:0000256" key="13">
    <source>
        <dbReference type="PROSITE-ProRule" id="PRU00169"/>
    </source>
</evidence>
<dbReference type="PROSITE" id="PS51755">
    <property type="entry name" value="OMPR_PHOB"/>
    <property type="match status" value="1"/>
</dbReference>
<dbReference type="Pfam" id="PF00072">
    <property type="entry name" value="Response_reg"/>
    <property type="match status" value="1"/>
</dbReference>
<dbReference type="CDD" id="cd17618">
    <property type="entry name" value="REC_OmpR_PhoB"/>
    <property type="match status" value="1"/>
</dbReference>
<dbReference type="GO" id="GO:0006355">
    <property type="term" value="P:regulation of DNA-templated transcription"/>
    <property type="evidence" value="ECO:0007669"/>
    <property type="project" value="InterPro"/>
</dbReference>
<dbReference type="InterPro" id="IPR016032">
    <property type="entry name" value="Sig_transdc_resp-reg_C-effctor"/>
</dbReference>
<keyword evidence="6" id="KW-0592">Phosphate transport</keyword>
<dbReference type="InterPro" id="IPR011879">
    <property type="entry name" value="Sig_transdc_resp-reg_PhoB"/>
</dbReference>
<dbReference type="PANTHER" id="PTHR48111">
    <property type="entry name" value="REGULATOR OF RPOS"/>
    <property type="match status" value="1"/>
</dbReference>
<comment type="subcellular location">
    <subcellularLocation>
        <location evidence="1">Cytoplasm</location>
    </subcellularLocation>
</comment>
<dbReference type="OrthoDB" id="8544854at2"/>
<evidence type="ECO:0000256" key="1">
    <source>
        <dbReference type="ARBA" id="ARBA00004496"/>
    </source>
</evidence>
<evidence type="ECO:0000256" key="14">
    <source>
        <dbReference type="PROSITE-ProRule" id="PRU01091"/>
    </source>
</evidence>
<dbReference type="GO" id="GO:0032993">
    <property type="term" value="C:protein-DNA complex"/>
    <property type="evidence" value="ECO:0007669"/>
    <property type="project" value="TreeGrafter"/>
</dbReference>
<evidence type="ECO:0000256" key="12">
    <source>
        <dbReference type="ARBA" id="ARBA00024735"/>
    </source>
</evidence>
<dbReference type="AlphaFoldDB" id="A0A106BR94"/>
<dbReference type="FunFam" id="3.40.50.2300:FF:000001">
    <property type="entry name" value="DNA-binding response regulator PhoB"/>
    <property type="match status" value="1"/>
</dbReference>
<keyword evidence="4" id="KW-0963">Cytoplasm</keyword>
<dbReference type="NCBIfam" id="TIGR02154">
    <property type="entry name" value="PhoB"/>
    <property type="match status" value="1"/>
</dbReference>
<dbReference type="STRING" id="1123392.GCA_000376425_00748"/>
<evidence type="ECO:0000256" key="10">
    <source>
        <dbReference type="ARBA" id="ARBA00023159"/>
    </source>
</evidence>
<dbReference type="InterPro" id="IPR011006">
    <property type="entry name" value="CheY-like_superfamily"/>
</dbReference>
<evidence type="ECO:0000313" key="18">
    <source>
        <dbReference type="Proteomes" id="UP000064243"/>
    </source>
</evidence>
<accession>A0A106BR94</accession>
<feature type="domain" description="Response regulatory" evidence="15">
    <location>
        <begin position="4"/>
        <end position="120"/>
    </location>
</feature>
<evidence type="ECO:0000313" key="17">
    <source>
        <dbReference type="EMBL" id="KVW96898.1"/>
    </source>
</evidence>
<evidence type="ECO:0000256" key="11">
    <source>
        <dbReference type="ARBA" id="ARBA00023163"/>
    </source>
</evidence>
<dbReference type="PATRIC" id="fig|36861.3.peg.576"/>
<dbReference type="Gene3D" id="6.10.250.690">
    <property type="match status" value="1"/>
</dbReference>
<protein>
    <recommendedName>
        <fullName evidence="2">Phosphate regulon transcriptional regulatory protein PhoB</fullName>
    </recommendedName>
</protein>
<keyword evidence="8" id="KW-0805">Transcription regulation</keyword>
<dbReference type="Proteomes" id="UP000064243">
    <property type="component" value="Unassembled WGS sequence"/>
</dbReference>
<evidence type="ECO:0000256" key="9">
    <source>
        <dbReference type="ARBA" id="ARBA00023125"/>
    </source>
</evidence>
<dbReference type="GO" id="GO:0006817">
    <property type="term" value="P:phosphate ion transport"/>
    <property type="evidence" value="ECO:0007669"/>
    <property type="project" value="UniProtKB-KW"/>
</dbReference>
<name>A0A106BR94_THIDE</name>
<dbReference type="EMBL" id="LDUG01000018">
    <property type="protein sequence ID" value="KVW96898.1"/>
    <property type="molecule type" value="Genomic_DNA"/>
</dbReference>
<dbReference type="FunFam" id="1.10.10.10:FF:000011">
    <property type="entry name" value="Phosphate regulon transcriptional regulator PhoB"/>
    <property type="match status" value="1"/>
</dbReference>
<keyword evidence="9 14" id="KW-0238">DNA-binding</keyword>
<dbReference type="GO" id="GO:0000976">
    <property type="term" value="F:transcription cis-regulatory region binding"/>
    <property type="evidence" value="ECO:0007669"/>
    <property type="project" value="TreeGrafter"/>
</dbReference>
<dbReference type="Gene3D" id="3.40.50.2300">
    <property type="match status" value="1"/>
</dbReference>
<dbReference type="CDD" id="cd00383">
    <property type="entry name" value="trans_reg_C"/>
    <property type="match status" value="1"/>
</dbReference>
<organism evidence="17 18">
    <name type="scientific">Thiobacillus denitrificans</name>
    <dbReference type="NCBI Taxonomy" id="36861"/>
    <lineage>
        <taxon>Bacteria</taxon>
        <taxon>Pseudomonadati</taxon>
        <taxon>Pseudomonadota</taxon>
        <taxon>Betaproteobacteria</taxon>
        <taxon>Nitrosomonadales</taxon>
        <taxon>Thiobacillaceae</taxon>
        <taxon>Thiobacillus</taxon>
    </lineage>
</organism>
<keyword evidence="18" id="KW-1185">Reference proteome</keyword>
<reference evidence="17 18" key="1">
    <citation type="journal article" date="2015" name="Appl. Environ. Microbiol.">
        <title>Aerobic and Anaerobic Thiosulfate Oxidation by a Cold-Adapted, Subglacial Chemoautotroph.</title>
        <authorList>
            <person name="Harrold Z.R."/>
            <person name="Skidmore M.L."/>
            <person name="Hamilton T.L."/>
            <person name="Desch L."/>
            <person name="Amada K."/>
            <person name="van Gelder W."/>
            <person name="Glover K."/>
            <person name="Roden E.E."/>
            <person name="Boyd E.S."/>
        </authorList>
    </citation>
    <scope>NUCLEOTIDE SEQUENCE [LARGE SCALE GENOMIC DNA]</scope>
    <source>
        <strain evidence="17 18">RG</strain>
    </source>
</reference>
<dbReference type="InterPro" id="IPR039420">
    <property type="entry name" value="WalR-like"/>
</dbReference>
<dbReference type="SMART" id="SM00862">
    <property type="entry name" value="Trans_reg_C"/>
    <property type="match status" value="1"/>
</dbReference>
<keyword evidence="10" id="KW-0010">Activator</keyword>
<evidence type="ECO:0000256" key="7">
    <source>
        <dbReference type="ARBA" id="ARBA00023012"/>
    </source>
</evidence>
<dbReference type="Pfam" id="PF00486">
    <property type="entry name" value="Trans_reg_C"/>
    <property type="match status" value="1"/>
</dbReference>
<dbReference type="SMART" id="SM00448">
    <property type="entry name" value="REC"/>
    <property type="match status" value="1"/>
</dbReference>
<evidence type="ECO:0000256" key="5">
    <source>
        <dbReference type="ARBA" id="ARBA00022553"/>
    </source>
</evidence>
<feature type="domain" description="OmpR/PhoB-type" evidence="16">
    <location>
        <begin position="129"/>
        <end position="227"/>
    </location>
</feature>
<dbReference type="InterPro" id="IPR001867">
    <property type="entry name" value="OmpR/PhoB-type_DNA-bd"/>
</dbReference>
<feature type="DNA-binding region" description="OmpR/PhoB-type" evidence="14">
    <location>
        <begin position="129"/>
        <end position="227"/>
    </location>
</feature>
<dbReference type="Gene3D" id="1.10.10.10">
    <property type="entry name" value="Winged helix-like DNA-binding domain superfamily/Winged helix DNA-binding domain"/>
    <property type="match status" value="1"/>
</dbReference>
<evidence type="ECO:0000259" key="16">
    <source>
        <dbReference type="PROSITE" id="PS51755"/>
    </source>
</evidence>
<comment type="function">
    <text evidence="12">This protein is a positive regulator for the phosphate regulon. Transcription of this operon is positively regulated by PhoB and PhoR when phosphate is limited.</text>
</comment>
<proteinExistence type="predicted"/>
<feature type="modified residue" description="4-aspartylphosphate" evidence="13">
    <location>
        <position position="53"/>
    </location>
</feature>